<feature type="compositionally biased region" description="Low complexity" evidence="1">
    <location>
        <begin position="57"/>
        <end position="72"/>
    </location>
</feature>
<comment type="caution">
    <text evidence="2">The sequence shown here is derived from an EMBL/GenBank/DDBJ whole genome shotgun (WGS) entry which is preliminary data.</text>
</comment>
<reference evidence="2 3" key="1">
    <citation type="journal article" date="2018" name="Sci. Data">
        <title>The draft genome sequence of cork oak.</title>
        <authorList>
            <person name="Ramos A.M."/>
            <person name="Usie A."/>
            <person name="Barbosa P."/>
            <person name="Barros P.M."/>
            <person name="Capote T."/>
            <person name="Chaves I."/>
            <person name="Simoes F."/>
            <person name="Abreu I."/>
            <person name="Carrasquinho I."/>
            <person name="Faro C."/>
            <person name="Guimaraes J.B."/>
            <person name="Mendonca D."/>
            <person name="Nobrega F."/>
            <person name="Rodrigues L."/>
            <person name="Saibo N.J.M."/>
            <person name="Varela M.C."/>
            <person name="Egas C."/>
            <person name="Matos J."/>
            <person name="Miguel C.M."/>
            <person name="Oliveira M.M."/>
            <person name="Ricardo C.P."/>
            <person name="Goncalves S."/>
        </authorList>
    </citation>
    <scope>NUCLEOTIDE SEQUENCE [LARGE SCALE GENOMIC DNA]</scope>
    <source>
        <strain evidence="3">cv. HL8</strain>
    </source>
</reference>
<name>A0AAW0L8G8_QUESU</name>
<keyword evidence="3" id="KW-1185">Reference proteome</keyword>
<protein>
    <submittedName>
        <fullName evidence="2">Uncharacterized protein</fullName>
    </submittedName>
</protein>
<sequence>MPPRKKPNSSSLSSASSIKKSNHNSNQPQQPSKFGIQHFFDRHTQTQNASQNPKPPLTSKAAAAAVSSPVLTDRSNENGPVSKKPDQKEAVSQNTPEENVVLVGVNAADENLSEVSPEVSKSVSLKRFKFSPGMLIKQSQDDVGDEVTWKISPVNERLQAFSKRVPEKMMRVLADSSRLNSLRMKQCSQKKALQVPISPGKAGKVEMWLSSPTRKAAERSLVSMNRVGVKRVDLDQDMDLCGNGSELTSTGVASGQSPFRTPPSLSYCHDKIANGVACNGATDQLGLRQHKKALLELLDQVEDVISVEDSISNDTEAYSSKIHNRNGDGMTVEVDTTVERVAVDLPEDAIGDLSNHNFLVLEVSEKCRPADSSGAQCPYKILQRRQGRPPSPSNQSGGDLALPSPGGDPSGGLGGGGGGAGSGGGADTSGSCGF</sequence>
<evidence type="ECO:0000256" key="1">
    <source>
        <dbReference type="SAM" id="MobiDB-lite"/>
    </source>
</evidence>
<dbReference type="Proteomes" id="UP000237347">
    <property type="component" value="Unassembled WGS sequence"/>
</dbReference>
<evidence type="ECO:0000313" key="2">
    <source>
        <dbReference type="EMBL" id="KAK7847231.1"/>
    </source>
</evidence>
<feature type="region of interest" description="Disordered" evidence="1">
    <location>
        <begin position="384"/>
        <end position="434"/>
    </location>
</feature>
<feature type="region of interest" description="Disordered" evidence="1">
    <location>
        <begin position="1"/>
        <end position="97"/>
    </location>
</feature>
<organism evidence="2 3">
    <name type="scientific">Quercus suber</name>
    <name type="common">Cork oak</name>
    <dbReference type="NCBI Taxonomy" id="58331"/>
    <lineage>
        <taxon>Eukaryota</taxon>
        <taxon>Viridiplantae</taxon>
        <taxon>Streptophyta</taxon>
        <taxon>Embryophyta</taxon>
        <taxon>Tracheophyta</taxon>
        <taxon>Spermatophyta</taxon>
        <taxon>Magnoliopsida</taxon>
        <taxon>eudicotyledons</taxon>
        <taxon>Gunneridae</taxon>
        <taxon>Pentapetalae</taxon>
        <taxon>rosids</taxon>
        <taxon>fabids</taxon>
        <taxon>Fagales</taxon>
        <taxon>Fagaceae</taxon>
        <taxon>Quercus</taxon>
    </lineage>
</organism>
<dbReference type="AlphaFoldDB" id="A0AAW0L8G8"/>
<feature type="compositionally biased region" description="Low complexity" evidence="1">
    <location>
        <begin position="8"/>
        <end position="26"/>
    </location>
</feature>
<gene>
    <name evidence="2" type="ORF">CFP56_006929</name>
</gene>
<dbReference type="EMBL" id="PKMF04000144">
    <property type="protein sequence ID" value="KAK7847231.1"/>
    <property type="molecule type" value="Genomic_DNA"/>
</dbReference>
<proteinExistence type="predicted"/>
<feature type="compositionally biased region" description="Gly residues" evidence="1">
    <location>
        <begin position="408"/>
        <end position="434"/>
    </location>
</feature>
<accession>A0AAW0L8G8</accession>
<evidence type="ECO:0000313" key="3">
    <source>
        <dbReference type="Proteomes" id="UP000237347"/>
    </source>
</evidence>